<dbReference type="FunFam" id="1.25.40.10:FF:000511">
    <property type="entry name" value="Pentatricopeptide repeat-containing protein"/>
    <property type="match status" value="1"/>
</dbReference>
<feature type="repeat" description="PPR" evidence="12">
    <location>
        <begin position="296"/>
        <end position="330"/>
    </location>
</feature>
<dbReference type="InterPro" id="IPR002885">
    <property type="entry name" value="PPR_rpt"/>
</dbReference>
<feature type="binding site" evidence="11">
    <location>
        <position position="683"/>
    </location>
    <ligand>
        <name>Mn(2+)</name>
        <dbReference type="ChEBI" id="CHEBI:29035"/>
    </ligand>
</feature>
<feature type="binding site" evidence="10">
    <location>
        <position position="496"/>
    </location>
    <ligand>
        <name>UDP-alpha-D-glucose</name>
        <dbReference type="ChEBI" id="CHEBI:58885"/>
    </ligand>
</feature>
<reference evidence="15" key="1">
    <citation type="journal article" date="2020" name="Nat. Commun.">
        <title>Genome assembly of wild tea tree DASZ reveals pedigree and selection history of tea varieties.</title>
        <authorList>
            <person name="Zhang W."/>
            <person name="Zhang Y."/>
            <person name="Qiu H."/>
            <person name="Guo Y."/>
            <person name="Wan H."/>
            <person name="Zhang X."/>
            <person name="Scossa F."/>
            <person name="Alseekh S."/>
            <person name="Zhang Q."/>
            <person name="Wang P."/>
            <person name="Xu L."/>
            <person name="Schmidt M.H."/>
            <person name="Jia X."/>
            <person name="Li D."/>
            <person name="Zhu A."/>
            <person name="Guo F."/>
            <person name="Chen W."/>
            <person name="Ni D."/>
            <person name="Usadel B."/>
            <person name="Fernie A.R."/>
            <person name="Wen W."/>
        </authorList>
    </citation>
    <scope>NUCLEOTIDE SEQUENCE [LARGE SCALE GENOMIC DNA]</scope>
    <source>
        <strain evidence="15">cv. G240</strain>
    </source>
</reference>
<evidence type="ECO:0000313" key="14">
    <source>
        <dbReference type="EMBL" id="KAF5948468.1"/>
    </source>
</evidence>
<keyword evidence="3" id="KW-0808">Transferase</keyword>
<feature type="repeat" description="PPR" evidence="12">
    <location>
        <begin position="185"/>
        <end position="219"/>
    </location>
</feature>
<feature type="active site" evidence="9">
    <location>
        <position position="854"/>
    </location>
</feature>
<evidence type="ECO:0000256" key="13">
    <source>
        <dbReference type="SAM" id="Phobius"/>
    </source>
</evidence>
<dbReference type="SUPFAM" id="SSF53448">
    <property type="entry name" value="Nucleotide-diphospho-sugar transferases"/>
    <property type="match status" value="1"/>
</dbReference>
<accession>A0A7J7H9K3</accession>
<evidence type="ECO:0000256" key="5">
    <source>
        <dbReference type="ARBA" id="ARBA00022737"/>
    </source>
</evidence>
<feature type="transmembrane region" description="Helical" evidence="13">
    <location>
        <begin position="1089"/>
        <end position="1107"/>
    </location>
</feature>
<organism evidence="14 15">
    <name type="scientific">Camellia sinensis</name>
    <name type="common">Tea plant</name>
    <name type="synonym">Thea sinensis</name>
    <dbReference type="NCBI Taxonomy" id="4442"/>
    <lineage>
        <taxon>Eukaryota</taxon>
        <taxon>Viridiplantae</taxon>
        <taxon>Streptophyta</taxon>
        <taxon>Embryophyta</taxon>
        <taxon>Tracheophyta</taxon>
        <taxon>Spermatophyta</taxon>
        <taxon>Magnoliopsida</taxon>
        <taxon>eudicotyledons</taxon>
        <taxon>Gunneridae</taxon>
        <taxon>Pentapetalae</taxon>
        <taxon>asterids</taxon>
        <taxon>Ericales</taxon>
        <taxon>Theaceae</taxon>
        <taxon>Camellia</taxon>
    </lineage>
</organism>
<dbReference type="GO" id="GO:0016020">
    <property type="term" value="C:membrane"/>
    <property type="evidence" value="ECO:0007669"/>
    <property type="project" value="InterPro"/>
</dbReference>
<feature type="binding site" evidence="10">
    <location>
        <position position="525"/>
    </location>
    <ligand>
        <name>UDP-alpha-D-glucose</name>
        <dbReference type="ChEBI" id="CHEBI:58885"/>
    </ligand>
</feature>
<keyword evidence="15" id="KW-1185">Reference proteome</keyword>
<evidence type="ECO:0000256" key="2">
    <source>
        <dbReference type="ARBA" id="ARBA00022676"/>
    </source>
</evidence>
<evidence type="ECO:0000313" key="15">
    <source>
        <dbReference type="Proteomes" id="UP000593564"/>
    </source>
</evidence>
<dbReference type="Pfam" id="PF13041">
    <property type="entry name" value="PPR_2"/>
    <property type="match status" value="1"/>
</dbReference>
<dbReference type="AlphaFoldDB" id="A0A7J7H9K3"/>
<comment type="subcellular location">
    <subcellularLocation>
        <location evidence="1">Endomembrane system</location>
        <topology evidence="1">Multi-pass membrane protein</topology>
    </subcellularLocation>
</comment>
<evidence type="ECO:0000256" key="11">
    <source>
        <dbReference type="PIRSR" id="PIRSR605150-3"/>
    </source>
</evidence>
<comment type="caution">
    <text evidence="14">The sequence shown here is derived from an EMBL/GenBank/DDBJ whole genome shotgun (WGS) entry which is preliminary data.</text>
</comment>
<feature type="active site" evidence="9">
    <location>
        <position position="525"/>
    </location>
</feature>
<gene>
    <name evidence="14" type="ORF">HYC85_014425</name>
</gene>
<keyword evidence="5" id="KW-0677">Repeat</keyword>
<dbReference type="InterPro" id="IPR046848">
    <property type="entry name" value="E_motif"/>
</dbReference>
<dbReference type="Pfam" id="PF20431">
    <property type="entry name" value="E_motif"/>
    <property type="match status" value="1"/>
</dbReference>
<dbReference type="GO" id="GO:0071555">
    <property type="term" value="P:cell wall organization"/>
    <property type="evidence" value="ECO:0007669"/>
    <property type="project" value="UniProtKB-KW"/>
</dbReference>
<evidence type="ECO:0000256" key="6">
    <source>
        <dbReference type="ARBA" id="ARBA00022989"/>
    </source>
</evidence>
<feature type="transmembrane region" description="Helical" evidence="13">
    <location>
        <begin position="1003"/>
        <end position="1021"/>
    </location>
</feature>
<evidence type="ECO:0000256" key="8">
    <source>
        <dbReference type="ARBA" id="ARBA00023316"/>
    </source>
</evidence>
<evidence type="ECO:0008006" key="16">
    <source>
        <dbReference type="Google" id="ProtNLM"/>
    </source>
</evidence>
<dbReference type="Pfam" id="PF03552">
    <property type="entry name" value="Cellulose_synt"/>
    <property type="match status" value="2"/>
</dbReference>
<keyword evidence="7 13" id="KW-0472">Membrane</keyword>
<keyword evidence="2" id="KW-0328">Glycosyltransferase</keyword>
<keyword evidence="8" id="KW-0961">Cell wall biogenesis/degradation</keyword>
<dbReference type="PANTHER" id="PTHR13301">
    <property type="entry name" value="X-BOX TRANSCRIPTION FACTOR-RELATED"/>
    <property type="match status" value="1"/>
</dbReference>
<evidence type="ECO:0000256" key="10">
    <source>
        <dbReference type="PIRSR" id="PIRSR605150-2"/>
    </source>
</evidence>
<dbReference type="Gene3D" id="3.90.550.10">
    <property type="entry name" value="Spore Coat Polysaccharide Biosynthesis Protein SpsA, Chain A"/>
    <property type="match status" value="1"/>
</dbReference>
<feature type="transmembrane region" description="Helical" evidence="13">
    <location>
        <begin position="1056"/>
        <end position="1077"/>
    </location>
</feature>
<dbReference type="GO" id="GO:0012505">
    <property type="term" value="C:endomembrane system"/>
    <property type="evidence" value="ECO:0007669"/>
    <property type="project" value="UniProtKB-SubCell"/>
</dbReference>
<dbReference type="Gene3D" id="1.25.40.10">
    <property type="entry name" value="Tetratricopeptide repeat domain"/>
    <property type="match status" value="2"/>
</dbReference>
<dbReference type="InterPro" id="IPR005150">
    <property type="entry name" value="Cellulose_synth"/>
</dbReference>
<reference evidence="14 15" key="2">
    <citation type="submission" date="2020-07" db="EMBL/GenBank/DDBJ databases">
        <title>Genome assembly of wild tea tree DASZ reveals pedigree and selection history of tea varieties.</title>
        <authorList>
            <person name="Zhang W."/>
        </authorList>
    </citation>
    <scope>NUCLEOTIDE SEQUENCE [LARGE SCALE GENOMIC DNA]</scope>
    <source>
        <strain evidence="15">cv. G240</strain>
        <tissue evidence="14">Leaf</tissue>
    </source>
</reference>
<evidence type="ECO:0000256" key="1">
    <source>
        <dbReference type="ARBA" id="ARBA00004127"/>
    </source>
</evidence>
<proteinExistence type="predicted"/>
<sequence length="1137" mass="126252">MPHSPELVLHLLQRFIKHPNQIKQLHSRLITNAHLLHNPHNTSSSHLKWKTTLLFNALIRAYLNIFQPHNTFLLFTHMLAHQAPPNAHTFSSLLKAASSSPSLSSYLCKPLHTQAIKRGISSDPFVQTSFLRLYAQIGNLSDARNVFDEMPEPCVVACNAMLDAFGKNGDLGSAIWLFERMNVRDVVSWTSMINGFGRNEYFAEAIWFFEKMMGDEEVMGGIVKPNEATFVSVLSSCANNCDGGGALYQGKQVHGFIIKNEIELTVFMGTALIDLYGKAGCLGYATKVFSRMAVKEVCTWNAMISSLALNGKEKQALDTFEKMKLEGLKPNEVTFVAILTACAHAELVELGMALFRSMLHEFNIIPRMEHYGCVVDLLGRAGLLSEATEFISTMPFEPDASVLGALLGACKVHGATKLANEVARKLVELQPRHCGQYVLLSTIYAEAERWEHATALRKAMAEVGIRKVPAYSMIESAKPELPSVDIFVTTADPILEPPILTVNTVLSLLAVDYPADKLACYVSDDGCSPLTFYSLLEASKFAQLWVPFCKKYSIQVRAPFRFFSCEPISSHDVSPQFQQDWKKIKDEYEQLSQKIEDASKRDMPCQLSGNFADFANIQRKNHASIIKVIWENKKGIANGVPHLIYISREKHPKHSHHFKAGAMNVLGRVSGVMTNAPLMLNVDCDMYVNNPQMVLHAMCLFLGANNNERDTAFVQFPQIYYDGLKDDPFGNQFVVLQECVISGIVGIQGPNYSGTGCFHRRKVIYGLSPDDKDIINGKLSNEALQEIFGRSMELTESAAQILSSGLKTASPQQPQPHDLSNSIDAAYQVAGCSYEYGTRWGREVGLIYGSTSEDMLTGLTIHGRGWRSAYCSPDPPAFLGCAPSSGPVSLIQKKRWATGLLEIFFSPKSPLILTLKGSLQFRQSLAYMWILLWGLRSLPELCYAILPAYCINTNSRFLPKVGEPALQIPVDLFIIYNLYTLWEYLRTGLSTRAWWNNQRMLRVTAMSAWLLGTFSVILKLLGLSDTLFEVTQKDQSTGNDDNEANAGRFTFDESPIFIPGTTVLLVNLTALAVRLLGFRLVASSGDGSGVGEVMCSVCVVLCFWSYLKGLFGKGKYRDSLIHHIQVRGLGIIVCALV</sequence>
<dbReference type="PROSITE" id="PS51375">
    <property type="entry name" value="PPR"/>
    <property type="match status" value="3"/>
</dbReference>
<dbReference type="Pfam" id="PF01535">
    <property type="entry name" value="PPR"/>
    <property type="match status" value="4"/>
</dbReference>
<evidence type="ECO:0000256" key="12">
    <source>
        <dbReference type="PROSITE-ProRule" id="PRU00708"/>
    </source>
</evidence>
<protein>
    <recommendedName>
        <fullName evidence="16">Cellulose synthase-like protein H1</fullName>
    </recommendedName>
</protein>
<feature type="binding site" evidence="11">
    <location>
        <position position="659"/>
    </location>
    <ligand>
        <name>Mn(2+)</name>
        <dbReference type="ChEBI" id="CHEBI:29035"/>
    </ligand>
</feature>
<dbReference type="NCBIfam" id="TIGR00756">
    <property type="entry name" value="PPR"/>
    <property type="match status" value="1"/>
</dbReference>
<dbReference type="InterPro" id="IPR011990">
    <property type="entry name" value="TPR-like_helical_dom_sf"/>
</dbReference>
<dbReference type="InterPro" id="IPR029044">
    <property type="entry name" value="Nucleotide-diphossugar_trans"/>
</dbReference>
<dbReference type="GO" id="GO:0016760">
    <property type="term" value="F:cellulose synthase (UDP-forming) activity"/>
    <property type="evidence" value="ECO:0007669"/>
    <property type="project" value="InterPro"/>
</dbReference>
<dbReference type="GO" id="GO:0030244">
    <property type="term" value="P:cellulose biosynthetic process"/>
    <property type="evidence" value="ECO:0007669"/>
    <property type="project" value="InterPro"/>
</dbReference>
<feature type="repeat" description="PPR" evidence="12">
    <location>
        <begin position="154"/>
        <end position="184"/>
    </location>
</feature>
<evidence type="ECO:0000256" key="7">
    <source>
        <dbReference type="ARBA" id="ARBA00023136"/>
    </source>
</evidence>
<evidence type="ECO:0000256" key="9">
    <source>
        <dbReference type="PIRSR" id="PIRSR605150-1"/>
    </source>
</evidence>
<name>A0A7J7H9K3_CAMSI</name>
<keyword evidence="4 13" id="KW-0812">Transmembrane</keyword>
<evidence type="ECO:0000256" key="4">
    <source>
        <dbReference type="ARBA" id="ARBA00022692"/>
    </source>
</evidence>
<keyword evidence="6 13" id="KW-1133">Transmembrane helix</keyword>
<evidence type="ECO:0000256" key="3">
    <source>
        <dbReference type="ARBA" id="ARBA00022679"/>
    </source>
</evidence>
<dbReference type="EMBL" id="JACBKZ010000006">
    <property type="protein sequence ID" value="KAF5948468.1"/>
    <property type="molecule type" value="Genomic_DNA"/>
</dbReference>
<dbReference type="Proteomes" id="UP000593564">
    <property type="component" value="Unassembled WGS sequence"/>
</dbReference>